<reference evidence="3" key="2">
    <citation type="journal article" date="2013" name="Nat. Commun.">
        <title>Genome of the Chinese tree shrew.</title>
        <authorList>
            <person name="Fan Y."/>
            <person name="Huang Z.Y."/>
            <person name="Cao C.C."/>
            <person name="Chen C.S."/>
            <person name="Chen Y.X."/>
            <person name="Fan D.D."/>
            <person name="He J."/>
            <person name="Hou H.L."/>
            <person name="Hu L."/>
            <person name="Hu X.T."/>
            <person name="Jiang X.T."/>
            <person name="Lai R."/>
            <person name="Lang Y.S."/>
            <person name="Liang B."/>
            <person name="Liao S.G."/>
            <person name="Mu D."/>
            <person name="Ma Y.Y."/>
            <person name="Niu Y.Y."/>
            <person name="Sun X.Q."/>
            <person name="Xia J.Q."/>
            <person name="Xiao J."/>
            <person name="Xiong Z.Q."/>
            <person name="Xu L."/>
            <person name="Yang L."/>
            <person name="Zhang Y."/>
            <person name="Zhao W."/>
            <person name="Zhao X.D."/>
            <person name="Zheng Y.T."/>
            <person name="Zhou J.M."/>
            <person name="Zhu Y.B."/>
            <person name="Zhang G.J."/>
            <person name="Wang J."/>
            <person name="Yao Y.G."/>
        </authorList>
    </citation>
    <scope>NUCLEOTIDE SEQUENCE [LARGE SCALE GENOMIC DNA]</scope>
</reference>
<proteinExistence type="predicted"/>
<feature type="compositionally biased region" description="Acidic residues" evidence="1">
    <location>
        <begin position="99"/>
        <end position="112"/>
    </location>
</feature>
<evidence type="ECO:0000313" key="3">
    <source>
        <dbReference type="Proteomes" id="UP000011518"/>
    </source>
</evidence>
<dbReference type="EMBL" id="KB366463">
    <property type="protein sequence ID" value="ELV10839.1"/>
    <property type="molecule type" value="Genomic_DNA"/>
</dbReference>
<sequence>MRRRPQSPEDLVDPPPLVVPQRLALRVMSGEAEGLTEAAASIGEPEEPAEGAMAAQDLTELAEQDIVQPAEEVTEEAEVPKECIMYYSEEVTQDKYDNWNDDVEDADGEGEKEEEKKAEEENKENGKEEP</sequence>
<keyword evidence="3" id="KW-1185">Reference proteome</keyword>
<evidence type="ECO:0000313" key="2">
    <source>
        <dbReference type="EMBL" id="ELV10839.1"/>
    </source>
</evidence>
<organism evidence="2 3">
    <name type="scientific">Tupaia chinensis</name>
    <name type="common">Chinese tree shrew</name>
    <name type="synonym">Tupaia belangeri chinensis</name>
    <dbReference type="NCBI Taxonomy" id="246437"/>
    <lineage>
        <taxon>Eukaryota</taxon>
        <taxon>Metazoa</taxon>
        <taxon>Chordata</taxon>
        <taxon>Craniata</taxon>
        <taxon>Vertebrata</taxon>
        <taxon>Euteleostomi</taxon>
        <taxon>Mammalia</taxon>
        <taxon>Eutheria</taxon>
        <taxon>Euarchontoglires</taxon>
        <taxon>Scandentia</taxon>
        <taxon>Tupaiidae</taxon>
        <taxon>Tupaia</taxon>
    </lineage>
</organism>
<feature type="compositionally biased region" description="Basic and acidic residues" evidence="1">
    <location>
        <begin position="113"/>
        <end position="130"/>
    </location>
</feature>
<reference evidence="3" key="1">
    <citation type="submission" date="2012-07" db="EMBL/GenBank/DDBJ databases">
        <title>Genome of the Chinese tree shrew, a rising model animal genetically related to primates.</title>
        <authorList>
            <person name="Zhang G."/>
            <person name="Fan Y."/>
            <person name="Yao Y."/>
            <person name="Huang Z."/>
        </authorList>
    </citation>
    <scope>NUCLEOTIDE SEQUENCE [LARGE SCALE GENOMIC DNA]</scope>
</reference>
<name>L8Y6Y7_TUPCH</name>
<dbReference type="InterPro" id="IPR028930">
    <property type="entry name" value="CT47"/>
</dbReference>
<feature type="region of interest" description="Disordered" evidence="1">
    <location>
        <begin position="89"/>
        <end position="130"/>
    </location>
</feature>
<dbReference type="InParanoid" id="L8Y6Y7"/>
<dbReference type="AlphaFoldDB" id="L8Y6Y7"/>
<dbReference type="eggNOG" id="ENOG502TF73">
    <property type="taxonomic scope" value="Eukaryota"/>
</dbReference>
<dbReference type="Pfam" id="PF15623">
    <property type="entry name" value="CT47"/>
    <property type="match status" value="1"/>
</dbReference>
<gene>
    <name evidence="2" type="ORF">TREES_T100009505</name>
</gene>
<protein>
    <submittedName>
        <fullName evidence="2">Uncharacterized protein</fullName>
    </submittedName>
</protein>
<accession>L8Y6Y7</accession>
<evidence type="ECO:0000256" key="1">
    <source>
        <dbReference type="SAM" id="MobiDB-lite"/>
    </source>
</evidence>
<dbReference type="Proteomes" id="UP000011518">
    <property type="component" value="Unassembled WGS sequence"/>
</dbReference>